<dbReference type="Pfam" id="PF04192">
    <property type="entry name" value="Utp21"/>
    <property type="match status" value="1"/>
</dbReference>
<dbReference type="Gene3D" id="2.130.10.10">
    <property type="entry name" value="YVTN repeat-like/Quinoprotein amine dehydrogenase"/>
    <property type="match status" value="2"/>
</dbReference>
<evidence type="ECO:0000313" key="7">
    <source>
        <dbReference type="RefSeq" id="XP_018334010.1"/>
    </source>
</evidence>
<organism evidence="6 7">
    <name type="scientific">Agrilus planipennis</name>
    <name type="common">Emerald ash borer</name>
    <name type="synonym">Agrilus marcopoli</name>
    <dbReference type="NCBI Taxonomy" id="224129"/>
    <lineage>
        <taxon>Eukaryota</taxon>
        <taxon>Metazoa</taxon>
        <taxon>Ecdysozoa</taxon>
        <taxon>Arthropoda</taxon>
        <taxon>Hexapoda</taxon>
        <taxon>Insecta</taxon>
        <taxon>Pterygota</taxon>
        <taxon>Neoptera</taxon>
        <taxon>Endopterygota</taxon>
        <taxon>Coleoptera</taxon>
        <taxon>Polyphaga</taxon>
        <taxon>Elateriformia</taxon>
        <taxon>Buprestoidea</taxon>
        <taxon>Buprestidae</taxon>
        <taxon>Agrilinae</taxon>
        <taxon>Agrilus</taxon>
    </lineage>
</organism>
<feature type="domain" description="WDR36/Utp21 C-terminal" evidence="4">
    <location>
        <begin position="691"/>
        <end position="893"/>
    </location>
</feature>
<evidence type="ECO:0000313" key="6">
    <source>
        <dbReference type="Proteomes" id="UP000192223"/>
    </source>
</evidence>
<dbReference type="PANTHER" id="PTHR22840:SF12">
    <property type="entry name" value="WD REPEAT-CONTAINING PROTEIN 36"/>
    <property type="match status" value="1"/>
</dbReference>
<dbReference type="OrthoDB" id="10250769at2759"/>
<dbReference type="GO" id="GO:0006364">
    <property type="term" value="P:rRNA processing"/>
    <property type="evidence" value="ECO:0007669"/>
    <property type="project" value="InterPro"/>
</dbReference>
<dbReference type="PROSITE" id="PS50082">
    <property type="entry name" value="WD_REPEATS_2"/>
    <property type="match status" value="4"/>
</dbReference>
<keyword evidence="2" id="KW-0677">Repeat</keyword>
<dbReference type="FunFam" id="2.130.10.10:FF:000109">
    <property type="entry name" value="WD repeat domain 36"/>
    <property type="match status" value="1"/>
</dbReference>
<dbReference type="InterPro" id="IPR001680">
    <property type="entry name" value="WD40_rpt"/>
</dbReference>
<dbReference type="InterPro" id="IPR007319">
    <property type="entry name" value="WDR36/Utp21_C"/>
</dbReference>
<dbReference type="InterPro" id="IPR015943">
    <property type="entry name" value="WD40/YVTN_repeat-like_dom_sf"/>
</dbReference>
<feature type="repeat" description="WD" evidence="3">
    <location>
        <begin position="267"/>
        <end position="298"/>
    </location>
</feature>
<dbReference type="Pfam" id="PF25168">
    <property type="entry name" value="Beta-prop_WDR36-Utp21_2nd"/>
    <property type="match status" value="1"/>
</dbReference>
<dbReference type="FunCoup" id="A0A1W4XNP5">
    <property type="interactions" value="1566"/>
</dbReference>
<dbReference type="Proteomes" id="UP000192223">
    <property type="component" value="Unplaced"/>
</dbReference>
<dbReference type="GO" id="GO:0032040">
    <property type="term" value="C:small-subunit processome"/>
    <property type="evidence" value="ECO:0007669"/>
    <property type="project" value="InterPro"/>
</dbReference>
<evidence type="ECO:0000259" key="4">
    <source>
        <dbReference type="Pfam" id="PF04192"/>
    </source>
</evidence>
<dbReference type="GeneID" id="108743086"/>
<dbReference type="RefSeq" id="XP_018334010.1">
    <property type="nucleotide sequence ID" value="XM_018478508.1"/>
</dbReference>
<feature type="domain" description="WDR36/Utp21 N-terminal" evidence="5">
    <location>
        <begin position="36"/>
        <end position="301"/>
    </location>
</feature>
<feature type="repeat" description="WD" evidence="3">
    <location>
        <begin position="313"/>
        <end position="355"/>
    </location>
</feature>
<evidence type="ECO:0000259" key="5">
    <source>
        <dbReference type="Pfam" id="PF25171"/>
    </source>
</evidence>
<name>A0A1W4XNP5_AGRPL</name>
<gene>
    <name evidence="7" type="primary">LOC108743086</name>
</gene>
<keyword evidence="1 3" id="KW-0853">WD repeat</keyword>
<feature type="repeat" description="WD" evidence="3">
    <location>
        <begin position="564"/>
        <end position="605"/>
    </location>
</feature>
<dbReference type="GO" id="GO:0034388">
    <property type="term" value="C:Pwp2p-containing subcomplex of 90S preribosome"/>
    <property type="evidence" value="ECO:0007669"/>
    <property type="project" value="TreeGrafter"/>
</dbReference>
<dbReference type="PANTHER" id="PTHR22840">
    <property type="entry name" value="WD REPEAT-CONTAINING PROTEIN 36"/>
    <property type="match status" value="1"/>
</dbReference>
<dbReference type="InterPro" id="IPR059157">
    <property type="entry name" value="WDR36-Utp21_N"/>
</dbReference>
<dbReference type="SUPFAM" id="SSF50978">
    <property type="entry name" value="WD40 repeat-like"/>
    <property type="match status" value="3"/>
</dbReference>
<dbReference type="InterPro" id="IPR019775">
    <property type="entry name" value="WD40_repeat_CS"/>
</dbReference>
<evidence type="ECO:0000256" key="1">
    <source>
        <dbReference type="ARBA" id="ARBA00022574"/>
    </source>
</evidence>
<proteinExistence type="predicted"/>
<dbReference type="AlphaFoldDB" id="A0A1W4XNP5"/>
<protein>
    <submittedName>
        <fullName evidence="7">WD repeat-containing protein 36</fullName>
    </submittedName>
</protein>
<dbReference type="KEGG" id="apln:108743086"/>
<dbReference type="PROSITE" id="PS00678">
    <property type="entry name" value="WD_REPEATS_1"/>
    <property type="match status" value="1"/>
</dbReference>
<reference evidence="7" key="1">
    <citation type="submission" date="2025-08" db="UniProtKB">
        <authorList>
            <consortium name="RefSeq"/>
        </authorList>
    </citation>
    <scope>IDENTIFICATION</scope>
    <source>
        <tissue evidence="7">Entire body</tissue>
    </source>
</reference>
<dbReference type="InParanoid" id="A0A1W4XNP5"/>
<sequence length="897" mass="101163">MVQGSKVFAPHRCLGYVSNHIPLQLRYIKNRKEHLIVTCAGKFFLTYGISHFSLLSVSGIHPSDITCMTSDTYHIYTACENVIYAWRRGTELKHVYRGHAKSVHLMLPFGIHLISIDEGNKVKVWDIINENVLLELLFPIQSFKISAVAHPKTYINKILFGSKQGSMQLWNVNNSKLIYSFKGWDSSITCLEQAPALDVVAVGLASGKIILHNLKYDETVMEFVQDWGLVTSITFRTDGHPIMATGSTNGHIVFWNLEDQKVASQLVSAHEGAVTGMICVPNEPLILTSSPDNTLKLWIFDMTDGSARLLRIREGHSSASTCIRFHGSNGHNILSAGNDSSLRIFNTQTEQFNKSLGVASYNRKVSKKRKKNAEDSLRMPPIVFFASETTREKEWDGIAAIHSGLPLVTTWSYNKKKMGDYKLLPERLHKKKLKTECSVTATCLTLTKCGNFVIVGYTDGYVDRFNIQSGMWRTSYGNPSAHDTTVRGTAVDSLNNVVITGGSDAKIKFWTFNGKETTPLRTLSIEESINFIRSHPESSLISVTTDFFSILVIDVSSKSIVRKFWGHKAQITDATFSPDSRWLITSAMDCTIKTWDIPSSQLIDHFKTEVPCISLSMSPTGEFLATVHLDNLGVFLWSNRSIYSRVSLKNLSPSDEPPLMMLPEIINEGIKVEDDDEDEDELNKEFISKCQISDELVTLSELRNSRWQNIFNMDIIKQKNKPKEAPKVFKSAPFFLPTVASLTPKFDFSKNNENKEQGNVITLDKNFHTFSPFGELLDKTKELNNFENVVETLKSMAPSMIDFEIKLLDPDVGGTVDVMVQFLKCIEHMLNSNNNFELAQAYLATFLKQHFKTVMVEPKLVSMLPTLQNCHSSTWNRVQDRMLYSLCVVQALKLFDQ</sequence>
<keyword evidence="6" id="KW-1185">Reference proteome</keyword>
<dbReference type="InterPro" id="IPR036322">
    <property type="entry name" value="WD40_repeat_dom_sf"/>
</dbReference>
<dbReference type="STRING" id="224129.A0A1W4XNP5"/>
<dbReference type="PROSITE" id="PS50294">
    <property type="entry name" value="WD_REPEATS_REGION"/>
    <property type="match status" value="2"/>
</dbReference>
<evidence type="ECO:0000256" key="2">
    <source>
        <dbReference type="ARBA" id="ARBA00022737"/>
    </source>
</evidence>
<evidence type="ECO:0000256" key="3">
    <source>
        <dbReference type="PROSITE-ProRule" id="PRU00221"/>
    </source>
</evidence>
<dbReference type="Pfam" id="PF25171">
    <property type="entry name" value="Beta-prop_WDR36-Utp21_1st"/>
    <property type="match status" value="1"/>
</dbReference>
<accession>A0A1W4XNP5</accession>
<feature type="repeat" description="WD" evidence="3">
    <location>
        <begin position="479"/>
        <end position="520"/>
    </location>
</feature>
<dbReference type="SMART" id="SM00320">
    <property type="entry name" value="WD40"/>
    <property type="match status" value="11"/>
</dbReference>